<sequence>MERADPSRKLCIDTSIADDEDGWGFDKPLMEGSLPMDGYVQKAQERLQNLKIQKQAQKTQHVLKKDQSVDALAEGLGLCTWDVVAGIMADMDVQDLVDTYDVKGVMKVGMDVMLEELVLVYTCVQKVNRSGYVIDVTYSSWKGAFIMPACALAKGKHFVFDHDKSMLSEKMC</sequence>
<organism evidence="1 2">
    <name type="scientific">Adiantum capillus-veneris</name>
    <name type="common">Maidenhair fern</name>
    <dbReference type="NCBI Taxonomy" id="13818"/>
    <lineage>
        <taxon>Eukaryota</taxon>
        <taxon>Viridiplantae</taxon>
        <taxon>Streptophyta</taxon>
        <taxon>Embryophyta</taxon>
        <taxon>Tracheophyta</taxon>
        <taxon>Polypodiopsida</taxon>
        <taxon>Polypodiidae</taxon>
        <taxon>Polypodiales</taxon>
        <taxon>Pteridineae</taxon>
        <taxon>Pteridaceae</taxon>
        <taxon>Vittarioideae</taxon>
        <taxon>Adiantum</taxon>
    </lineage>
</organism>
<name>A0A9D4UJY6_ADICA</name>
<dbReference type="EMBL" id="JABFUD020000016">
    <property type="protein sequence ID" value="KAI5068791.1"/>
    <property type="molecule type" value="Genomic_DNA"/>
</dbReference>
<evidence type="ECO:0000313" key="2">
    <source>
        <dbReference type="Proteomes" id="UP000886520"/>
    </source>
</evidence>
<protein>
    <submittedName>
        <fullName evidence="1">Uncharacterized protein</fullName>
    </submittedName>
</protein>
<accession>A0A9D4UJY6</accession>
<keyword evidence="2" id="KW-1185">Reference proteome</keyword>
<gene>
    <name evidence="1" type="ORF">GOP47_0017136</name>
</gene>
<dbReference type="Proteomes" id="UP000886520">
    <property type="component" value="Chromosome 16"/>
</dbReference>
<dbReference type="OrthoDB" id="10492193at2759"/>
<dbReference type="AlphaFoldDB" id="A0A9D4UJY6"/>
<proteinExistence type="predicted"/>
<comment type="caution">
    <text evidence="1">The sequence shown here is derived from an EMBL/GenBank/DDBJ whole genome shotgun (WGS) entry which is preliminary data.</text>
</comment>
<evidence type="ECO:0000313" key="1">
    <source>
        <dbReference type="EMBL" id="KAI5068791.1"/>
    </source>
</evidence>
<reference evidence="1" key="1">
    <citation type="submission" date="2021-01" db="EMBL/GenBank/DDBJ databases">
        <title>Adiantum capillus-veneris genome.</title>
        <authorList>
            <person name="Fang Y."/>
            <person name="Liao Q."/>
        </authorList>
    </citation>
    <scope>NUCLEOTIDE SEQUENCE</scope>
    <source>
        <strain evidence="1">H3</strain>
        <tissue evidence="1">Leaf</tissue>
    </source>
</reference>